<feature type="compositionally biased region" description="Basic and acidic residues" evidence="1">
    <location>
        <begin position="253"/>
        <end position="266"/>
    </location>
</feature>
<gene>
    <name evidence="3" type="primary">LOC106174419</name>
</gene>
<proteinExistence type="predicted"/>
<dbReference type="Proteomes" id="UP000085678">
    <property type="component" value="Unplaced"/>
</dbReference>
<accession>A0A1S3JM16</accession>
<dbReference type="KEGG" id="lak:106174419"/>
<feature type="compositionally biased region" description="Basic and acidic residues" evidence="1">
    <location>
        <begin position="587"/>
        <end position="596"/>
    </location>
</feature>
<evidence type="ECO:0000313" key="2">
    <source>
        <dbReference type="Proteomes" id="UP000085678"/>
    </source>
</evidence>
<reference evidence="3" key="1">
    <citation type="submission" date="2025-08" db="UniProtKB">
        <authorList>
            <consortium name="RefSeq"/>
        </authorList>
    </citation>
    <scope>IDENTIFICATION</scope>
    <source>
        <tissue evidence="3">Gonads</tissue>
    </source>
</reference>
<dbReference type="RefSeq" id="XP_013411428.1">
    <property type="nucleotide sequence ID" value="XM_013555974.1"/>
</dbReference>
<feature type="region of interest" description="Disordered" evidence="1">
    <location>
        <begin position="499"/>
        <end position="672"/>
    </location>
</feature>
<sequence length="807" mass="90652">MDPFPTPIKTYSRRTKVFLKGTTHQIFSPKSCKQFEDSLVSETLGESNRGNCSSVSSKAVLSTSGSGVGVRTVLGSKASDWETCEDLDDSIELPRDATEAIDHHHHRVAFSGEEGEDITLALKQTALKTSKKCSLHRLTRSQFPLATSTRKENVSPEHRNSTLIDTDCAKSICDIPPPECMSTIHEFPGSATEERNTTGLAIFKRDISSSLAGPQKNQLPLVSIPLPNIETCNLLCKQEKKKRRAVRQSFELSNDRGDNVHSENKNGKQLKPGQCFNSTLIGAKATNIKEVKITPDVSSITGFLSNKQSVSKSTKSAEIREKAAFVKGDECMADSTTCLELDCHLGQQKKTEQCFNSTLINNQAINIKEANVMPDLSSIAEASSDMFPSAVMKQLISEVTPNKPSVSNVNGCLSPVKGNKPLMRQGRLCPKNSTVLFTSQNLDIAEVIPPDLSRVTAASEMTDICGDEGEDQEEITLEAPECDAPVEEYNESLRCKVPEEENYDQNKTQESLVQKRPGSKSERQRKGKPRTKLNPNSETVNPLEDKVETTRTTFTAPLAKVQRKKSVKNKNNQDKSVEDSNQTLHNEPQRVKELKAKSKNIKSVRDARKQKYKTLTDKMEATEKKGGTSNERDNQVQESEVPLNTLGKTPEDHTQNSQKKAQKRKKSDFKKVRMRKSEANLVCEETVCSIKNKTAPCKKKVRTSKNKNAALEVRLPVVHQRFRLEIKFLFLYKKWDKEVFNTHTHIYILYICFQIPRCFIELMDFPSIPMPMRRSYFKLDKRPDQYEEDGKEKSKMPLPVTHLNCIF</sequence>
<protein>
    <submittedName>
        <fullName evidence="3">Uncharacterized protein LOC106174419 isoform X1</fullName>
    </submittedName>
</protein>
<dbReference type="InParanoid" id="A0A1S3JM16"/>
<keyword evidence="2" id="KW-1185">Reference proteome</keyword>
<dbReference type="GeneID" id="106174419"/>
<feature type="compositionally biased region" description="Basic and acidic residues" evidence="1">
    <location>
        <begin position="603"/>
        <end position="635"/>
    </location>
</feature>
<evidence type="ECO:0000256" key="1">
    <source>
        <dbReference type="SAM" id="MobiDB-lite"/>
    </source>
</evidence>
<dbReference type="AlphaFoldDB" id="A0A1S3JM16"/>
<organism evidence="2 3">
    <name type="scientific">Lingula anatina</name>
    <name type="common">Brachiopod</name>
    <name type="synonym">Lingula unguis</name>
    <dbReference type="NCBI Taxonomy" id="7574"/>
    <lineage>
        <taxon>Eukaryota</taxon>
        <taxon>Metazoa</taxon>
        <taxon>Spiralia</taxon>
        <taxon>Lophotrochozoa</taxon>
        <taxon>Brachiopoda</taxon>
        <taxon>Linguliformea</taxon>
        <taxon>Lingulata</taxon>
        <taxon>Lingulida</taxon>
        <taxon>Linguloidea</taxon>
        <taxon>Lingulidae</taxon>
        <taxon>Lingula</taxon>
    </lineage>
</organism>
<feature type="region of interest" description="Disordered" evidence="1">
    <location>
        <begin position="247"/>
        <end position="268"/>
    </location>
</feature>
<name>A0A1S3JM16_LINAN</name>
<evidence type="ECO:0000313" key="3">
    <source>
        <dbReference type="RefSeq" id="XP_013411428.1"/>
    </source>
</evidence>